<reference evidence="6" key="2">
    <citation type="submission" date="2021-04" db="EMBL/GenBank/DDBJ databases">
        <authorList>
            <person name="Gilroy R."/>
        </authorList>
    </citation>
    <scope>NUCLEOTIDE SEQUENCE</scope>
    <source>
        <strain evidence="6">9264</strain>
    </source>
</reference>
<dbReference type="EMBL" id="DWUQ01000063">
    <property type="protein sequence ID" value="HJD44027.1"/>
    <property type="molecule type" value="Genomic_DNA"/>
</dbReference>
<dbReference type="InterPro" id="IPR003798">
    <property type="entry name" value="DNA_recombination_RmuC"/>
</dbReference>
<dbReference type="GO" id="GO:0006310">
    <property type="term" value="P:DNA recombination"/>
    <property type="evidence" value="ECO:0007669"/>
    <property type="project" value="UniProtKB-KW"/>
</dbReference>
<dbReference type="PANTHER" id="PTHR30563:SF0">
    <property type="entry name" value="DNA RECOMBINATION PROTEIN RMUC"/>
    <property type="match status" value="1"/>
</dbReference>
<evidence type="ECO:0000256" key="4">
    <source>
        <dbReference type="ARBA" id="ARBA00023172"/>
    </source>
</evidence>
<evidence type="ECO:0000256" key="1">
    <source>
        <dbReference type="ARBA" id="ARBA00003416"/>
    </source>
</evidence>
<dbReference type="AlphaFoldDB" id="A0A9D2U8S4"/>
<reference evidence="6" key="1">
    <citation type="journal article" date="2021" name="PeerJ">
        <title>Extensive microbial diversity within the chicken gut microbiome revealed by metagenomics and culture.</title>
        <authorList>
            <person name="Gilroy R."/>
            <person name="Ravi A."/>
            <person name="Getino M."/>
            <person name="Pursley I."/>
            <person name="Horton D.L."/>
            <person name="Alikhan N.F."/>
            <person name="Baker D."/>
            <person name="Gharbi K."/>
            <person name="Hall N."/>
            <person name="Watson M."/>
            <person name="Adriaenssens E.M."/>
            <person name="Foster-Nyarko E."/>
            <person name="Jarju S."/>
            <person name="Secka A."/>
            <person name="Antonio M."/>
            <person name="Oren A."/>
            <person name="Chaudhuri R.R."/>
            <person name="La Ragione R."/>
            <person name="Hildebrand F."/>
            <person name="Pallen M.J."/>
        </authorList>
    </citation>
    <scope>NUCLEOTIDE SEQUENCE</scope>
    <source>
        <strain evidence="6">9264</strain>
    </source>
</reference>
<sequence>MLQLFEGSLVSMLVFFLLLVGLVGLGWRSSSWRQRAQHSEARLHTLEAAHKSLQQELRHSQDQYQHGSQQYAALGAQKQSAEERLAESRERVVFLEKRLQTVQQEAASAERKLAELRVTHEERQQAYIRLEQGLLEQKKAMQLEFENLANQIVEAKQRQIQTTSKQSFEQLLQPFREQISQFQQRVDHVHEQSLKSYGHLSSEIKQMLEVGLQMSNEANNLTTALKGDKKLTGMWGELQLERTLSAAGLVKGEHYLSQAMFRDEADERRYPDFVVLLPDNKHIVVDSKASLVAYEQAVNAEDAAEQERLLNVHVLAMQQHIDDLAKKRYDQLKGLGSPDFVFMFVPIEGAYIEAMRHNPRLFEYGVKRNVMVVSHTSLLPVLRTVANVWMLARSNEQAHELGIKAAELHDQVALLAERLRRMGDSINQLNQNYSKVVTATAGRQGLYGKVQRFKELSARTTRDLPELDFTPHEVTAEHARLEQVEPPAEHETAESIAANQ</sequence>
<gene>
    <name evidence="6" type="primary">rmuC</name>
    <name evidence="6" type="ORF">H9906_03250</name>
</gene>
<keyword evidence="4" id="KW-0233">DNA recombination</keyword>
<protein>
    <submittedName>
        <fullName evidence="6">DNA recombination protein RmuC</fullName>
    </submittedName>
</protein>
<dbReference type="SUPFAM" id="SSF57997">
    <property type="entry name" value="Tropomyosin"/>
    <property type="match status" value="1"/>
</dbReference>
<comment type="caution">
    <text evidence="6">The sequence shown here is derived from an EMBL/GenBank/DDBJ whole genome shotgun (WGS) entry which is preliminary data.</text>
</comment>
<name>A0A9D2U8S4_9BURK</name>
<evidence type="ECO:0000256" key="2">
    <source>
        <dbReference type="ARBA" id="ARBA00009840"/>
    </source>
</evidence>
<feature type="coiled-coil region" evidence="5">
    <location>
        <begin position="36"/>
        <end position="158"/>
    </location>
</feature>
<evidence type="ECO:0000313" key="6">
    <source>
        <dbReference type="EMBL" id="HJD44027.1"/>
    </source>
</evidence>
<dbReference type="Proteomes" id="UP000823889">
    <property type="component" value="Unassembled WGS sequence"/>
</dbReference>
<dbReference type="PANTHER" id="PTHR30563">
    <property type="entry name" value="DNA RECOMBINATION PROTEIN RMUC"/>
    <property type="match status" value="1"/>
</dbReference>
<evidence type="ECO:0000256" key="3">
    <source>
        <dbReference type="ARBA" id="ARBA00023054"/>
    </source>
</evidence>
<accession>A0A9D2U8S4</accession>
<keyword evidence="3 5" id="KW-0175">Coiled coil</keyword>
<comment type="function">
    <text evidence="1">Involved in DNA recombination.</text>
</comment>
<organism evidence="6 7">
    <name type="scientific">Candidatus Paenalcaligenes intestinipullorum</name>
    <dbReference type="NCBI Taxonomy" id="2838718"/>
    <lineage>
        <taxon>Bacteria</taxon>
        <taxon>Pseudomonadati</taxon>
        <taxon>Pseudomonadota</taxon>
        <taxon>Betaproteobacteria</taxon>
        <taxon>Burkholderiales</taxon>
        <taxon>Alcaligenaceae</taxon>
        <taxon>Paenalcaligenes</taxon>
    </lineage>
</organism>
<dbReference type="Pfam" id="PF02646">
    <property type="entry name" value="RmuC"/>
    <property type="match status" value="1"/>
</dbReference>
<evidence type="ECO:0000256" key="5">
    <source>
        <dbReference type="SAM" id="Coils"/>
    </source>
</evidence>
<comment type="similarity">
    <text evidence="2">Belongs to the RmuC family.</text>
</comment>
<evidence type="ECO:0000313" key="7">
    <source>
        <dbReference type="Proteomes" id="UP000823889"/>
    </source>
</evidence>
<proteinExistence type="inferred from homology"/>